<gene>
    <name evidence="3" type="ORF">ACS04_18035</name>
</gene>
<evidence type="ECO:0000313" key="3">
    <source>
        <dbReference type="EMBL" id="KMO96526.1"/>
    </source>
</evidence>
<dbReference type="Proteomes" id="UP000035932">
    <property type="component" value="Unassembled WGS sequence"/>
</dbReference>
<comment type="caution">
    <text evidence="3">The sequence shown here is derived from an EMBL/GenBank/DDBJ whole genome shotgun (WGS) entry which is preliminary data.</text>
</comment>
<evidence type="ECO:0000313" key="4">
    <source>
        <dbReference type="Proteomes" id="UP000035932"/>
    </source>
</evidence>
<dbReference type="InterPro" id="IPR036366">
    <property type="entry name" value="PGBDSf"/>
</dbReference>
<organism evidence="3 4">
    <name type="scientific">Streptomyces roseus</name>
    <dbReference type="NCBI Taxonomy" id="66430"/>
    <lineage>
        <taxon>Bacteria</taxon>
        <taxon>Bacillati</taxon>
        <taxon>Actinomycetota</taxon>
        <taxon>Actinomycetes</taxon>
        <taxon>Kitasatosporales</taxon>
        <taxon>Streptomycetaceae</taxon>
        <taxon>Streptomyces</taxon>
    </lineage>
</organism>
<feature type="signal peptide" evidence="1">
    <location>
        <begin position="1"/>
        <end position="28"/>
    </location>
</feature>
<feature type="domain" description="Peptidoglycan binding-like" evidence="2">
    <location>
        <begin position="69"/>
        <end position="125"/>
    </location>
</feature>
<feature type="chain" id="PRO_5039199800" description="Peptidoglycan binding-like domain-containing protein" evidence="1">
    <location>
        <begin position="29"/>
        <end position="150"/>
    </location>
</feature>
<dbReference type="SUPFAM" id="SSF47090">
    <property type="entry name" value="PGBD-like"/>
    <property type="match status" value="1"/>
</dbReference>
<dbReference type="InterPro" id="IPR002477">
    <property type="entry name" value="Peptidoglycan-bd-like"/>
</dbReference>
<reference evidence="3 4" key="1">
    <citation type="submission" date="2015-06" db="EMBL/GenBank/DDBJ databases">
        <title>Recapitulation of the evolution of biosynthetic gene clusters reveals hidden chemical diversity on bacterial genomes.</title>
        <authorList>
            <person name="Cruz-Morales P."/>
            <person name="Martinez-Guerrero C."/>
            <person name="Morales-Escalante M.A."/>
            <person name="Yanez-Guerra L.A."/>
            <person name="Kopp J.F."/>
            <person name="Feldmann J."/>
            <person name="Ramos-Aboites H.E."/>
            <person name="Barona-Gomez F."/>
        </authorList>
    </citation>
    <scope>NUCLEOTIDE SEQUENCE [LARGE SCALE GENOMIC DNA]</scope>
    <source>
        <strain evidence="3 4">ATCC 31245</strain>
    </source>
</reference>
<dbReference type="EMBL" id="LFML01000068">
    <property type="protein sequence ID" value="KMO96526.1"/>
    <property type="molecule type" value="Genomic_DNA"/>
</dbReference>
<keyword evidence="1" id="KW-0732">Signal</keyword>
<evidence type="ECO:0000256" key="1">
    <source>
        <dbReference type="SAM" id="SignalP"/>
    </source>
</evidence>
<protein>
    <recommendedName>
        <fullName evidence="2">Peptidoglycan binding-like domain-containing protein</fullName>
    </recommendedName>
</protein>
<name>A0A0J7AHD2_9ACTN</name>
<dbReference type="AlphaFoldDB" id="A0A0J7AHD2"/>
<dbReference type="Pfam" id="PF01471">
    <property type="entry name" value="PG_binding_1"/>
    <property type="match status" value="1"/>
</dbReference>
<sequence>MKLKRTLASLGAVAALTLGALTTGTATAGAAMPNCSGYAKYLDRAGYYVNIPTDGQQGSNFCAMRRGASGEQVRSLQETLWQCYGQRIDSDGQFGPATETALKRVQSALNLSADGVYGPQTRDALKWNWNLWTTGGHRCLRLTEAPGPLS</sequence>
<accession>A0A0J7AHD2</accession>
<proteinExistence type="predicted"/>
<evidence type="ECO:0000259" key="2">
    <source>
        <dbReference type="Pfam" id="PF01471"/>
    </source>
</evidence>
<dbReference type="InterPro" id="IPR036365">
    <property type="entry name" value="PGBD-like_sf"/>
</dbReference>
<dbReference type="Gene3D" id="1.10.101.10">
    <property type="entry name" value="PGBD-like superfamily/PGBD"/>
    <property type="match status" value="1"/>
</dbReference>
<dbReference type="RefSeq" id="WP_048477651.1">
    <property type="nucleotide sequence ID" value="NZ_JBIRUD010000005.1"/>
</dbReference>
<dbReference type="STRING" id="66430.ACS04_18035"/>
<keyword evidence="4" id="KW-1185">Reference proteome</keyword>